<dbReference type="Proteomes" id="UP001630127">
    <property type="component" value="Unassembled WGS sequence"/>
</dbReference>
<protein>
    <submittedName>
        <fullName evidence="1">Uncharacterized protein</fullName>
    </submittedName>
</protein>
<gene>
    <name evidence="1" type="ORF">ACH5RR_007027</name>
</gene>
<proteinExistence type="predicted"/>
<dbReference type="EMBL" id="JBJUIK010000003">
    <property type="protein sequence ID" value="KAL3533506.1"/>
    <property type="molecule type" value="Genomic_DNA"/>
</dbReference>
<dbReference type="AlphaFoldDB" id="A0ABD3AQM5"/>
<evidence type="ECO:0000313" key="1">
    <source>
        <dbReference type="EMBL" id="KAL3533506.1"/>
    </source>
</evidence>
<keyword evidence="2" id="KW-1185">Reference proteome</keyword>
<name>A0ABD3AQM5_9GENT</name>
<evidence type="ECO:0000313" key="2">
    <source>
        <dbReference type="Proteomes" id="UP001630127"/>
    </source>
</evidence>
<reference evidence="1 2" key="1">
    <citation type="submission" date="2024-11" db="EMBL/GenBank/DDBJ databases">
        <title>A near-complete genome assembly of Cinchona calisaya.</title>
        <authorList>
            <person name="Lian D.C."/>
            <person name="Zhao X.W."/>
            <person name="Wei L."/>
        </authorList>
    </citation>
    <scope>NUCLEOTIDE SEQUENCE [LARGE SCALE GENOMIC DNA]</scope>
    <source>
        <tissue evidence="1">Nenye</tissue>
    </source>
</reference>
<feature type="non-terminal residue" evidence="1">
    <location>
        <position position="1"/>
    </location>
</feature>
<organism evidence="1 2">
    <name type="scientific">Cinchona calisaya</name>
    <dbReference type="NCBI Taxonomy" id="153742"/>
    <lineage>
        <taxon>Eukaryota</taxon>
        <taxon>Viridiplantae</taxon>
        <taxon>Streptophyta</taxon>
        <taxon>Embryophyta</taxon>
        <taxon>Tracheophyta</taxon>
        <taxon>Spermatophyta</taxon>
        <taxon>Magnoliopsida</taxon>
        <taxon>eudicotyledons</taxon>
        <taxon>Gunneridae</taxon>
        <taxon>Pentapetalae</taxon>
        <taxon>asterids</taxon>
        <taxon>lamiids</taxon>
        <taxon>Gentianales</taxon>
        <taxon>Rubiaceae</taxon>
        <taxon>Cinchonoideae</taxon>
        <taxon>Cinchoneae</taxon>
        <taxon>Cinchona</taxon>
    </lineage>
</organism>
<comment type="caution">
    <text evidence="1">The sequence shown here is derived from an EMBL/GenBank/DDBJ whole genome shotgun (WGS) entry which is preliminary data.</text>
</comment>
<accession>A0ABD3AQM5</accession>
<sequence>KGIRLWYFGISRMGCSLGPNRFPSTSDNVRMSLSNFIPTHMPQRPVPLSDGT</sequence>